<evidence type="ECO:0000256" key="2">
    <source>
        <dbReference type="ARBA" id="ARBA00022475"/>
    </source>
</evidence>
<dbReference type="GO" id="GO:0006935">
    <property type="term" value="P:chemotaxis"/>
    <property type="evidence" value="ECO:0007669"/>
    <property type="project" value="UniProtKB-KW"/>
</dbReference>
<dbReference type="Gene3D" id="3.30.450.20">
    <property type="entry name" value="PAS domain"/>
    <property type="match status" value="1"/>
</dbReference>
<dbReference type="AlphaFoldDB" id="A0A0A7EKI5"/>
<dbReference type="CDD" id="cd12912">
    <property type="entry name" value="PDC2_MCP_like"/>
    <property type="match status" value="1"/>
</dbReference>
<evidence type="ECO:0000259" key="14">
    <source>
        <dbReference type="PROSITE" id="PS50885"/>
    </source>
</evidence>
<dbReference type="GO" id="GO:0007165">
    <property type="term" value="P:signal transduction"/>
    <property type="evidence" value="ECO:0007669"/>
    <property type="project" value="UniProtKB-KW"/>
</dbReference>
<sequence length="648" mass="70780">MKTRLNISIRNALILTITCALVLSTLLSTLFTSVQFNQVFEKFNDKAYLPALLGKVEASIRAELNTPLALAHAMEQNSYLTQWAFDGESASQWPEIQRYFQHIKAKNDAAVVFWVSNITGKYYQNDGILKTMSRSDARDAWFYSFMQKPIKQQLAVAIHQETNKLIAYVNVKVESQGKTFGLTGLGYDISRITEIIKNNKIGKAGYVFLVKSDNSIAAHPDERLVGSEFSSIKKYQNLSSLISKSANGYQAIIEKNELDGVEHYVASQELEGTGLKLVAVLPSSETTEQVTSALLKTVAVSIVIAFAFIVAMVLQANKISHNIAAISDKLFAMGKQDGDLTIRLDDTRNDELGTLAKGFNAVIENNQAMISNLKQIEAKLVTDITTLVESFESVTNLSYQQDGLSEQVASAITQMGTTVAEVSNLALDTAKSSEEAVANTKHSIQQIDTNASEMKALTLVIENAHQDIQRLAEQAESINSIVDVINAISEQTNLLALNAAIEAARAGEQGRGFAVVADEVRTLASKTQGSTQQIRSQIEQFQKSTEVVLGAMANGYETTKSVSNSSIESSNTLALIDSCITDVKDMNQQIATATEEQNSVVQHINESAVEIADLSRQFHAIAIEDKAQLKQLSELAGELSALISRFKV</sequence>
<dbReference type="PROSITE" id="PS50111">
    <property type="entry name" value="CHEMOTAXIS_TRANSDUC_2"/>
    <property type="match status" value="1"/>
</dbReference>
<dbReference type="PROSITE" id="PS50192">
    <property type="entry name" value="T_SNARE"/>
    <property type="match status" value="1"/>
</dbReference>
<evidence type="ECO:0000256" key="8">
    <source>
        <dbReference type="ARBA" id="ARBA00023224"/>
    </source>
</evidence>
<keyword evidence="7" id="KW-0472">Membrane</keyword>
<keyword evidence="2" id="KW-1003">Cell membrane</keyword>
<dbReference type="SUPFAM" id="SSF58104">
    <property type="entry name" value="Methyl-accepting chemotaxis protein (MCP) signaling domain"/>
    <property type="match status" value="1"/>
</dbReference>
<dbReference type="Pfam" id="PF00672">
    <property type="entry name" value="HAMP"/>
    <property type="match status" value="1"/>
</dbReference>
<dbReference type="STRING" id="1348114.OM33_19165"/>
<evidence type="ECO:0000256" key="4">
    <source>
        <dbReference type="ARBA" id="ARBA00022519"/>
    </source>
</evidence>
<keyword evidence="6" id="KW-1133">Transmembrane helix</keyword>
<dbReference type="RefSeq" id="WP_040135982.1">
    <property type="nucleotide sequence ID" value="NZ_CP009889.1"/>
</dbReference>
<keyword evidence="3" id="KW-0145">Chemotaxis</keyword>
<comment type="similarity">
    <text evidence="9">Belongs to the methyl-accepting chemotaxis (MCP) protein family.</text>
</comment>
<dbReference type="CDD" id="cd11386">
    <property type="entry name" value="MCP_signal"/>
    <property type="match status" value="1"/>
</dbReference>
<dbReference type="FunFam" id="1.10.287.950:FF:000001">
    <property type="entry name" value="Methyl-accepting chemotaxis sensory transducer"/>
    <property type="match status" value="1"/>
</dbReference>
<dbReference type="HOGENOM" id="CLU_000445_107_19_6"/>
<dbReference type="Gene3D" id="1.10.287.950">
    <property type="entry name" value="Methyl-accepting chemotaxis protein"/>
    <property type="match status" value="1"/>
</dbReference>
<name>A0A0A7EKI5_9GAMM</name>
<dbReference type="eggNOG" id="COG0840">
    <property type="taxonomic scope" value="Bacteria"/>
</dbReference>
<evidence type="ECO:0000256" key="7">
    <source>
        <dbReference type="ARBA" id="ARBA00023136"/>
    </source>
</evidence>
<dbReference type="OrthoDB" id="2489132at2"/>
<dbReference type="Proteomes" id="UP000030341">
    <property type="component" value="Chromosome 2"/>
</dbReference>
<dbReference type="SMART" id="SM00304">
    <property type="entry name" value="HAMP"/>
    <property type="match status" value="1"/>
</dbReference>
<keyword evidence="16" id="KW-1185">Reference proteome</keyword>
<keyword evidence="5" id="KW-0812">Transmembrane</keyword>
<feature type="domain" description="HAMP" evidence="14">
    <location>
        <begin position="317"/>
        <end position="371"/>
    </location>
</feature>
<dbReference type="PANTHER" id="PTHR32089">
    <property type="entry name" value="METHYL-ACCEPTING CHEMOTAXIS PROTEIN MCPB"/>
    <property type="match status" value="1"/>
</dbReference>
<feature type="coiled-coil region" evidence="11">
    <location>
        <begin position="454"/>
        <end position="481"/>
    </location>
</feature>
<evidence type="ECO:0000256" key="9">
    <source>
        <dbReference type="ARBA" id="ARBA00029447"/>
    </source>
</evidence>
<dbReference type="EMBL" id="CP009889">
    <property type="protein sequence ID" value="AIY67185.1"/>
    <property type="molecule type" value="Genomic_DNA"/>
</dbReference>
<dbReference type="Pfam" id="PF02743">
    <property type="entry name" value="dCache_1"/>
    <property type="match status" value="1"/>
</dbReference>
<feature type="domain" description="Methyl-accepting transducer" evidence="12">
    <location>
        <begin position="376"/>
        <end position="612"/>
    </location>
</feature>
<dbReference type="InterPro" id="IPR003660">
    <property type="entry name" value="HAMP_dom"/>
</dbReference>
<dbReference type="KEGG" id="pseo:OM33_19165"/>
<evidence type="ECO:0000313" key="16">
    <source>
        <dbReference type="Proteomes" id="UP000030341"/>
    </source>
</evidence>
<dbReference type="Pfam" id="PF00015">
    <property type="entry name" value="MCPsignal"/>
    <property type="match status" value="1"/>
</dbReference>
<evidence type="ECO:0000256" key="6">
    <source>
        <dbReference type="ARBA" id="ARBA00022989"/>
    </source>
</evidence>
<keyword evidence="11" id="KW-0175">Coiled coil</keyword>
<gene>
    <name evidence="15" type="ORF">OM33_19165</name>
</gene>
<feature type="domain" description="T-SNARE coiled-coil homology" evidence="13">
    <location>
        <begin position="563"/>
        <end position="607"/>
    </location>
</feature>
<dbReference type="PROSITE" id="PS50885">
    <property type="entry name" value="HAMP"/>
    <property type="match status" value="1"/>
</dbReference>
<accession>A0A0A7EKI5</accession>
<proteinExistence type="inferred from homology"/>
<reference evidence="15 16" key="1">
    <citation type="submission" date="2014-11" db="EMBL/GenBank/DDBJ databases">
        <title>Complete Genome Sequence of Pseudoalteromonas sp. Strain OCN003 Isolated from Kaneohe Bay, Oahu, Hawaii.</title>
        <authorList>
            <person name="Beurmann S."/>
            <person name="Videau P."/>
            <person name="Ushijima B."/>
            <person name="Smith A.M."/>
            <person name="Aeby G.S."/>
            <person name="Callahan S.M."/>
            <person name="Belcaid M."/>
        </authorList>
    </citation>
    <scope>NUCLEOTIDE SEQUENCE [LARGE SCALE GENOMIC DNA]</scope>
    <source>
        <strain evidence="15 16">OCN003</strain>
    </source>
</reference>
<dbReference type="SMART" id="SM00283">
    <property type="entry name" value="MA"/>
    <property type="match status" value="1"/>
</dbReference>
<organism evidence="15 16">
    <name type="scientific">Pseudoalteromonas piratica</name>
    <dbReference type="NCBI Taxonomy" id="1348114"/>
    <lineage>
        <taxon>Bacteria</taxon>
        <taxon>Pseudomonadati</taxon>
        <taxon>Pseudomonadota</taxon>
        <taxon>Gammaproteobacteria</taxon>
        <taxon>Alteromonadales</taxon>
        <taxon>Pseudoalteromonadaceae</taxon>
        <taxon>Pseudoalteromonas</taxon>
    </lineage>
</organism>
<evidence type="ECO:0000259" key="13">
    <source>
        <dbReference type="PROSITE" id="PS50192"/>
    </source>
</evidence>
<dbReference type="InterPro" id="IPR033479">
    <property type="entry name" value="dCache_1"/>
</dbReference>
<comment type="subcellular location">
    <subcellularLocation>
        <location evidence="1">Cell inner membrane</location>
        <topology evidence="1">Multi-pass membrane protein</topology>
    </subcellularLocation>
</comment>
<evidence type="ECO:0000256" key="5">
    <source>
        <dbReference type="ARBA" id="ARBA00022692"/>
    </source>
</evidence>
<evidence type="ECO:0000313" key="15">
    <source>
        <dbReference type="EMBL" id="AIY67185.1"/>
    </source>
</evidence>
<protein>
    <recommendedName>
        <fullName evidence="17">Chemotaxis protein</fullName>
    </recommendedName>
</protein>
<evidence type="ECO:0000256" key="1">
    <source>
        <dbReference type="ARBA" id="ARBA00004429"/>
    </source>
</evidence>
<keyword evidence="4" id="KW-0997">Cell inner membrane</keyword>
<dbReference type="GO" id="GO:0005886">
    <property type="term" value="C:plasma membrane"/>
    <property type="evidence" value="ECO:0007669"/>
    <property type="project" value="UniProtKB-SubCell"/>
</dbReference>
<dbReference type="InterPro" id="IPR004089">
    <property type="entry name" value="MCPsignal_dom"/>
</dbReference>
<dbReference type="CDD" id="cd06225">
    <property type="entry name" value="HAMP"/>
    <property type="match status" value="1"/>
</dbReference>
<evidence type="ECO:0000259" key="12">
    <source>
        <dbReference type="PROSITE" id="PS50111"/>
    </source>
</evidence>
<dbReference type="PANTHER" id="PTHR32089:SF117">
    <property type="entry name" value="METHYL ACCEPTING SENSORY TRANSDUCER WITH CACHE_1 SMALL MOLECULE BINDING DOMAIN"/>
    <property type="match status" value="1"/>
</dbReference>
<evidence type="ECO:0000256" key="11">
    <source>
        <dbReference type="SAM" id="Coils"/>
    </source>
</evidence>
<evidence type="ECO:0000256" key="10">
    <source>
        <dbReference type="PROSITE-ProRule" id="PRU00284"/>
    </source>
</evidence>
<keyword evidence="8 10" id="KW-0807">Transducer</keyword>
<dbReference type="InterPro" id="IPR000727">
    <property type="entry name" value="T_SNARE_dom"/>
</dbReference>
<evidence type="ECO:0000256" key="3">
    <source>
        <dbReference type="ARBA" id="ARBA00022500"/>
    </source>
</evidence>
<evidence type="ECO:0008006" key="17">
    <source>
        <dbReference type="Google" id="ProtNLM"/>
    </source>
</evidence>